<accession>A0A286URW5</accession>
<dbReference type="PANTHER" id="PTHR35140">
    <property type="entry name" value="MITOTIC CHECK POINT PROTEIN BFA1"/>
    <property type="match status" value="1"/>
</dbReference>
<evidence type="ECO:0000256" key="1">
    <source>
        <dbReference type="SAM" id="MobiDB-lite"/>
    </source>
</evidence>
<dbReference type="GO" id="GO:0005096">
    <property type="term" value="F:GTPase activator activity"/>
    <property type="evidence" value="ECO:0007669"/>
    <property type="project" value="InterPro"/>
</dbReference>
<gene>
    <name evidence="2" type="ORF">PNOK_0224600</name>
</gene>
<protein>
    <submittedName>
        <fullName evidence="2">Two-component gap byr4</fullName>
    </submittedName>
</protein>
<dbReference type="InterPro" id="IPR034586">
    <property type="entry name" value="Bfa1/Byr4"/>
</dbReference>
<feature type="region of interest" description="Disordered" evidence="1">
    <location>
        <begin position="257"/>
        <end position="630"/>
    </location>
</feature>
<feature type="compositionally biased region" description="Polar residues" evidence="1">
    <location>
        <begin position="582"/>
        <end position="595"/>
    </location>
</feature>
<feature type="compositionally biased region" description="Low complexity" evidence="1">
    <location>
        <begin position="314"/>
        <end position="342"/>
    </location>
</feature>
<sequence length="849" mass="92704">MVAIPAPTHAREEWPEADFDLPDGDVIRPPSDPDFDKDEEEDWDVEMDLGKTGGAKVTSVMQGLAIRRSPPRGTMVTIRPTLATLSEPLSPLEADEDEGISTIKISALPTTAHQPSETSPVIEDDMEVDFALPANLTQLSLRPLSLHHRGSKASLEWGDRDHTSSSASSSDAYSTLGFHASKGSTSASLNGTDDDCDDEEDNDLDGLVIPTGLFESDQGRKHLTKILDLKKKIPKIEERVKVASPDPEDDFEIGLVINGDDDLSPSKFAQTQQTKRTGTMTARSNSMPARPSTSIALRPPSRLKADRPKTPVCTSSGSTRGSSRISTSPPLRPSLSRRTFQPLPLPQPGTVPPSVIAPKQGLIRSQKSHGVLKTPPANSRKLNRKASLSSLLETSSAQDSSAPESSTSQQPKGYSAATASSRARMHMNSTSRMHSVEQIPPARPSTPSSNPAALRLTMPTNLSRVKSRPSITNIFPPPTPPLPLPPTPKDAITQYRPPSRASTSSTSAPVKSIRRTKRRVFGDGTELDAFEDLPTDRDREAQFRKPPKGIQSRIPAGSSNQLRNDNESGKNTIRRKRELSEHSVQPSVSSLSLRNKQSRLEGLSHLSKNENPQKRKPSTSSTTGTRRKPTLIRHLGGVGAPKTVGEMRWNPQTLRWEGNDQALREFDSASSRPALITHLTGTSMGSPHGSFGSSARVVGNMVFDPVRMCWMSTLAPEEEEPDVFADLADDEEDGDWEAKGGTIRASQQQAVREASTNNGKSEGSRKTPSPVPSTRSRSHSQSDSDHASRASLVFDVEDNFIELCRQAETRHRTEIRGWTLGRSDSHSSSYNEPNRSYLYEIRTLATRQY</sequence>
<dbReference type="GO" id="GO:0044732">
    <property type="term" value="C:mitotic spindle pole body"/>
    <property type="evidence" value="ECO:0007669"/>
    <property type="project" value="TreeGrafter"/>
</dbReference>
<dbReference type="FunCoup" id="A0A286URW5">
    <property type="interactions" value="7"/>
</dbReference>
<feature type="compositionally biased region" description="Polar residues" evidence="1">
    <location>
        <begin position="744"/>
        <end position="761"/>
    </location>
</feature>
<name>A0A286URW5_9AGAM</name>
<feature type="compositionally biased region" description="Polar residues" evidence="1">
    <location>
        <begin position="458"/>
        <end position="473"/>
    </location>
</feature>
<reference evidence="2 3" key="1">
    <citation type="journal article" date="2017" name="Mol. Ecol.">
        <title>Comparative and population genomic landscape of Phellinus noxius: A hypervariable fungus causing root rot in trees.</title>
        <authorList>
            <person name="Chung C.L."/>
            <person name="Lee T.J."/>
            <person name="Akiba M."/>
            <person name="Lee H.H."/>
            <person name="Kuo T.H."/>
            <person name="Liu D."/>
            <person name="Ke H.M."/>
            <person name="Yokoi T."/>
            <person name="Roa M.B."/>
            <person name="Lu M.J."/>
            <person name="Chang Y.Y."/>
            <person name="Ann P.J."/>
            <person name="Tsai J.N."/>
            <person name="Chen C.Y."/>
            <person name="Tzean S.S."/>
            <person name="Ota Y."/>
            <person name="Hattori T."/>
            <person name="Sahashi N."/>
            <person name="Liou R.F."/>
            <person name="Kikuchi T."/>
            <person name="Tsai I.J."/>
        </authorList>
    </citation>
    <scope>NUCLEOTIDE SEQUENCE [LARGE SCALE GENOMIC DNA]</scope>
    <source>
        <strain evidence="2 3">FFPRI411160</strain>
    </source>
</reference>
<organism evidence="2 3">
    <name type="scientific">Pyrrhoderma noxium</name>
    <dbReference type="NCBI Taxonomy" id="2282107"/>
    <lineage>
        <taxon>Eukaryota</taxon>
        <taxon>Fungi</taxon>
        <taxon>Dikarya</taxon>
        <taxon>Basidiomycota</taxon>
        <taxon>Agaricomycotina</taxon>
        <taxon>Agaricomycetes</taxon>
        <taxon>Hymenochaetales</taxon>
        <taxon>Hymenochaetaceae</taxon>
        <taxon>Pyrrhoderma</taxon>
    </lineage>
</organism>
<feature type="compositionally biased region" description="Polar residues" evidence="1">
    <location>
        <begin position="417"/>
        <end position="433"/>
    </location>
</feature>
<feature type="compositionally biased region" description="Low complexity" evidence="1">
    <location>
        <begin position="766"/>
        <end position="779"/>
    </location>
</feature>
<comment type="caution">
    <text evidence="2">The sequence shown here is derived from an EMBL/GenBank/DDBJ whole genome shotgun (WGS) entry which is preliminary data.</text>
</comment>
<feature type="region of interest" description="Disordered" evidence="1">
    <location>
        <begin position="180"/>
        <end position="204"/>
    </location>
</feature>
<dbReference type="OrthoDB" id="19159at2759"/>
<dbReference type="AlphaFoldDB" id="A0A286URW5"/>
<dbReference type="GO" id="GO:1990334">
    <property type="term" value="C:Bfa1-Bub2 complex"/>
    <property type="evidence" value="ECO:0007669"/>
    <property type="project" value="InterPro"/>
</dbReference>
<keyword evidence="3" id="KW-1185">Reference proteome</keyword>
<dbReference type="GO" id="GO:0001100">
    <property type="term" value="P:negative regulation of exit from mitosis"/>
    <property type="evidence" value="ECO:0007669"/>
    <property type="project" value="InterPro"/>
</dbReference>
<dbReference type="InParanoid" id="A0A286URW5"/>
<dbReference type="Proteomes" id="UP000217199">
    <property type="component" value="Unassembled WGS sequence"/>
</dbReference>
<feature type="compositionally biased region" description="Polar residues" evidence="1">
    <location>
        <begin position="267"/>
        <end position="295"/>
    </location>
</feature>
<proteinExistence type="predicted"/>
<feature type="compositionally biased region" description="Low complexity" evidence="1">
    <location>
        <begin position="387"/>
        <end position="411"/>
    </location>
</feature>
<dbReference type="PANTHER" id="PTHR35140:SF1">
    <property type="entry name" value="MITOTIC CHECK POINT PROTEIN BFA1"/>
    <property type="match status" value="1"/>
</dbReference>
<dbReference type="STRING" id="2282107.A0A286URW5"/>
<feature type="compositionally biased region" description="Basic and acidic residues" evidence="1">
    <location>
        <begin position="534"/>
        <end position="543"/>
    </location>
</feature>
<dbReference type="EMBL" id="NBII01000002">
    <property type="protein sequence ID" value="PAV22289.1"/>
    <property type="molecule type" value="Genomic_DNA"/>
</dbReference>
<feature type="region of interest" description="Disordered" evidence="1">
    <location>
        <begin position="732"/>
        <end position="788"/>
    </location>
</feature>
<feature type="region of interest" description="Disordered" evidence="1">
    <location>
        <begin position="1"/>
        <end position="40"/>
    </location>
</feature>
<feature type="compositionally biased region" description="Acidic residues" evidence="1">
    <location>
        <begin position="192"/>
        <end position="204"/>
    </location>
</feature>
<feature type="compositionally biased region" description="Polar residues" evidence="1">
    <location>
        <begin position="182"/>
        <end position="191"/>
    </location>
</feature>
<evidence type="ECO:0000313" key="3">
    <source>
        <dbReference type="Proteomes" id="UP000217199"/>
    </source>
</evidence>
<evidence type="ECO:0000313" key="2">
    <source>
        <dbReference type="EMBL" id="PAV22289.1"/>
    </source>
</evidence>
<feature type="compositionally biased region" description="Pro residues" evidence="1">
    <location>
        <begin position="475"/>
        <end position="488"/>
    </location>
</feature>
<feature type="compositionally biased region" description="Low complexity" evidence="1">
    <location>
        <begin position="496"/>
        <end position="509"/>
    </location>
</feature>